<dbReference type="SUPFAM" id="SSF81606">
    <property type="entry name" value="PP2C-like"/>
    <property type="match status" value="1"/>
</dbReference>
<evidence type="ECO:0000313" key="2">
    <source>
        <dbReference type="EMBL" id="ERT46459.1"/>
    </source>
</evidence>
<dbReference type="Gene3D" id="3.60.40.10">
    <property type="entry name" value="PPM-type phosphatase domain"/>
    <property type="match status" value="1"/>
</dbReference>
<organism evidence="2">
    <name type="scientific">Fusobacterium nucleatum CTI-6</name>
    <dbReference type="NCBI Taxonomy" id="1316587"/>
    <lineage>
        <taxon>Bacteria</taxon>
        <taxon>Fusobacteriati</taxon>
        <taxon>Fusobacteriota</taxon>
        <taxon>Fusobacteriia</taxon>
        <taxon>Fusobacteriales</taxon>
        <taxon>Fusobacteriaceae</taxon>
        <taxon>Fusobacterium</taxon>
    </lineage>
</organism>
<accession>U7TQA6</accession>
<proteinExistence type="predicted"/>
<feature type="domain" description="PPM-type phosphatase" evidence="1">
    <location>
        <begin position="12"/>
        <end position="251"/>
    </location>
</feature>
<dbReference type="InterPro" id="IPR001932">
    <property type="entry name" value="PPM-type_phosphatase-like_dom"/>
</dbReference>
<evidence type="ECO:0000259" key="1">
    <source>
        <dbReference type="Pfam" id="PF13672"/>
    </source>
</evidence>
<reference evidence="2" key="1">
    <citation type="submission" date="2013-10" db="EMBL/GenBank/DDBJ databases">
        <title>The Genome Sequence of Fusobacterium nucleatum CTI-6.</title>
        <authorList>
            <consortium name="The Broad Institute Genomics Platform"/>
            <person name="Earl A."/>
            <person name="Ward D."/>
            <person name="Feldgarden M."/>
            <person name="Gevers D."/>
            <person name="Kostic A."/>
            <person name="Garrett W."/>
            <person name="Young S.K."/>
            <person name="Zeng Q."/>
            <person name="Gargeya S."/>
            <person name="Fitzgerald M."/>
            <person name="Abouelleil A."/>
            <person name="Alvarado L."/>
            <person name="Berlin A.M."/>
            <person name="Chapman S.B."/>
            <person name="Gainer-Dewar J."/>
            <person name="Goldberg J."/>
            <person name="Gnerre S."/>
            <person name="Griggs A."/>
            <person name="Gujja S."/>
            <person name="Hansen M."/>
            <person name="Howarth C."/>
            <person name="Imamovic A."/>
            <person name="Ireland A."/>
            <person name="Larimer J."/>
            <person name="McCowan C."/>
            <person name="Murphy C."/>
            <person name="Pearson M."/>
            <person name="Poon T.W."/>
            <person name="Priest M."/>
            <person name="Roberts A."/>
            <person name="Saif S."/>
            <person name="Shea T."/>
            <person name="Sykes S."/>
            <person name="Wortman J."/>
            <person name="Nusbaum C."/>
            <person name="Birren B."/>
        </authorList>
    </citation>
    <scope>NUCLEOTIDE SEQUENCE [LARGE SCALE GENOMIC DNA]</scope>
    <source>
        <strain evidence="2">CTI-6</strain>
    </source>
</reference>
<dbReference type="InterPro" id="IPR036457">
    <property type="entry name" value="PPM-type-like_dom_sf"/>
</dbReference>
<sequence length="305" mass="34285">MNLKAFNFSVQGFNHIKKNKECQDSSISDFNENYAIAVVSDGHGGDDYVRSLIGSSAATSVAREQIEYFIKNINKEDLFMNTDKLLGNLKNSIINGWNKLIESHFQFNPFSDEELSMVSEKAKEKYILGNVESAYGTTLIAVVMTQEFWFGLHIGDGKCVVLNCDENFAQPIPTDSRCFLNATTSICDSDASISFRHFFSKEIPVAIFIGSDGVDDSFQNDEQLYNLYKSILFSFGTDDFESAKKELEDYLPKLSKKGSGDDISIAAVLDMDKISESKILEEFIVKKSESTEENIIKNTEERNEN</sequence>
<comment type="caution">
    <text evidence="2">The sequence shown here is derived from an EMBL/GenBank/DDBJ whole genome shotgun (WGS) entry which is preliminary data.</text>
</comment>
<dbReference type="PATRIC" id="fig|1316587.3.peg.1907"/>
<dbReference type="Pfam" id="PF13672">
    <property type="entry name" value="PP2C_2"/>
    <property type="match status" value="1"/>
</dbReference>
<dbReference type="EMBL" id="AXNV01000021">
    <property type="protein sequence ID" value="ERT46459.1"/>
    <property type="molecule type" value="Genomic_DNA"/>
</dbReference>
<gene>
    <name evidence="2" type="ORF">HMPREF1767_01917</name>
</gene>
<dbReference type="AlphaFoldDB" id="U7TQA6"/>
<name>U7TQA6_FUSNU</name>
<protein>
    <recommendedName>
        <fullName evidence="1">PPM-type phosphatase domain-containing protein</fullName>
    </recommendedName>
</protein>